<keyword evidence="4" id="KW-0472">Membrane</keyword>
<sequence length="588" mass="61260">MNFFKNASIGAKVAFAPAIALIFLVVVAGVSFLGNTKLLESLRGVTESNVPHLLETKAMDGHIKEIQRLIMQSLAWEAAGQKASSIKQLDDQIVRELGGFEKAIAGAAGRVDIAPEQAKTLSEIGKSFKIYKDTALTTLDLKSSGVETAASFVFTLGGAFDDCVKLLSNLQAFELTSMEKASADAMARGQQNNGVILITAMLALVIASFLAWSIQRGITHVMNSAAQAARVVAAGDLTETIPIGSSDASGQVLAAMTQMQNNLVNLIGRVRQSADSISTASAEIAQGNQDLSARTESQASALEQTAASMEQLNATVKQNADNALQANQLALSASTVAIQGGEVVAQVVGTMKGINEASRKIADIIGVIDGIAFQTNILALNAAVEAARAGEQGRGFAVVASEVRSLAGRSAEAAKEIKTLINVSVERVEQGTTLVDRAGITMNEVVTSIKRVTDIMGEISAASNEQSLGVSQVGEAVTQMDQVTQQNAALVEEMAAAAGSLKSQAQDLVQTVAVFKLRDNDSHPIAASRSAFLGAPAAKSNVSKSLDRRTRVASSKSIANLALPITGRKMAVMAASSAKGAGGEWETF</sequence>
<dbReference type="InterPro" id="IPR051310">
    <property type="entry name" value="MCP_chemotaxis"/>
</dbReference>
<dbReference type="EMBL" id="AP024238">
    <property type="protein sequence ID" value="BCO29808.1"/>
    <property type="molecule type" value="Genomic_DNA"/>
</dbReference>
<evidence type="ECO:0000259" key="6">
    <source>
        <dbReference type="PROSITE" id="PS50885"/>
    </source>
</evidence>
<dbReference type="Pfam" id="PF00015">
    <property type="entry name" value="MCPsignal"/>
    <property type="match status" value="1"/>
</dbReference>
<dbReference type="InterPro" id="IPR003660">
    <property type="entry name" value="HAMP_dom"/>
</dbReference>
<keyword evidence="3" id="KW-0807">Transducer</keyword>
<dbReference type="CDD" id="cd11386">
    <property type="entry name" value="MCP_signal"/>
    <property type="match status" value="1"/>
</dbReference>
<evidence type="ECO:0000313" key="8">
    <source>
        <dbReference type="Proteomes" id="UP000824366"/>
    </source>
</evidence>
<dbReference type="SMART" id="SM00304">
    <property type="entry name" value="HAMP"/>
    <property type="match status" value="1"/>
</dbReference>
<dbReference type="PANTHER" id="PTHR43531">
    <property type="entry name" value="PROTEIN ICFG"/>
    <property type="match status" value="1"/>
</dbReference>
<dbReference type="InterPro" id="IPR004089">
    <property type="entry name" value="MCPsignal_dom"/>
</dbReference>
<evidence type="ECO:0000256" key="1">
    <source>
        <dbReference type="ARBA" id="ARBA00022481"/>
    </source>
</evidence>
<feature type="transmembrane region" description="Helical" evidence="4">
    <location>
        <begin position="195"/>
        <end position="214"/>
    </location>
</feature>
<evidence type="ECO:0000313" key="7">
    <source>
        <dbReference type="EMBL" id="BCO29808.1"/>
    </source>
</evidence>
<evidence type="ECO:0000256" key="3">
    <source>
        <dbReference type="PROSITE-ProRule" id="PRU00284"/>
    </source>
</evidence>
<name>A0ABM7MTZ0_9BURK</name>
<dbReference type="InterPro" id="IPR024478">
    <property type="entry name" value="HlyB_4HB_MCP"/>
</dbReference>
<dbReference type="Proteomes" id="UP000824366">
    <property type="component" value="Chromosome"/>
</dbReference>
<keyword evidence="1" id="KW-0488">Methylation</keyword>
<keyword evidence="8" id="KW-1185">Reference proteome</keyword>
<dbReference type="PROSITE" id="PS50885">
    <property type="entry name" value="HAMP"/>
    <property type="match status" value="1"/>
</dbReference>
<dbReference type="PROSITE" id="PS50111">
    <property type="entry name" value="CHEMOTAXIS_TRANSDUC_2"/>
    <property type="match status" value="1"/>
</dbReference>
<evidence type="ECO:0000256" key="2">
    <source>
        <dbReference type="ARBA" id="ARBA00029447"/>
    </source>
</evidence>
<evidence type="ECO:0008006" key="9">
    <source>
        <dbReference type="Google" id="ProtNLM"/>
    </source>
</evidence>
<organism evidence="7 8">
    <name type="scientific">Rhodoferax lithotrophicus</name>
    <dbReference type="NCBI Taxonomy" id="2798804"/>
    <lineage>
        <taxon>Bacteria</taxon>
        <taxon>Pseudomonadati</taxon>
        <taxon>Pseudomonadota</taxon>
        <taxon>Betaproteobacteria</taxon>
        <taxon>Burkholderiales</taxon>
        <taxon>Comamonadaceae</taxon>
        <taxon>Rhodoferax</taxon>
    </lineage>
</organism>
<feature type="domain" description="Methyl-accepting transducer" evidence="5">
    <location>
        <begin position="273"/>
        <end position="502"/>
    </location>
</feature>
<dbReference type="RefSeq" id="WP_276572409.1">
    <property type="nucleotide sequence ID" value="NZ_AP024238.1"/>
</dbReference>
<reference evidence="7 8" key="1">
    <citation type="journal article" date="2021" name="Microbiol. Spectr.">
        <title>A Single Bacterium Capable of Oxidation and Reduction of Iron at Circumneutral pH.</title>
        <authorList>
            <person name="Kato S."/>
            <person name="Ohkuma M."/>
        </authorList>
    </citation>
    <scope>NUCLEOTIDE SEQUENCE [LARGE SCALE GENOMIC DNA]</scope>
    <source>
        <strain evidence="7 8">MIZ03</strain>
    </source>
</reference>
<evidence type="ECO:0000259" key="5">
    <source>
        <dbReference type="PROSITE" id="PS50111"/>
    </source>
</evidence>
<feature type="transmembrane region" description="Helical" evidence="4">
    <location>
        <begin position="13"/>
        <end position="33"/>
    </location>
</feature>
<dbReference type="Gene3D" id="1.10.287.950">
    <property type="entry name" value="Methyl-accepting chemotaxis protein"/>
    <property type="match status" value="1"/>
</dbReference>
<feature type="domain" description="HAMP" evidence="6">
    <location>
        <begin position="216"/>
        <end position="268"/>
    </location>
</feature>
<dbReference type="Pfam" id="PF12729">
    <property type="entry name" value="4HB_MCP_1"/>
    <property type="match status" value="1"/>
</dbReference>
<protein>
    <recommendedName>
        <fullName evidence="9">Methyl-accepting chemotaxis protein</fullName>
    </recommendedName>
</protein>
<gene>
    <name evidence="7" type="ORF">MIZ03_4732</name>
</gene>
<keyword evidence="4" id="KW-1133">Transmembrane helix</keyword>
<evidence type="ECO:0000256" key="4">
    <source>
        <dbReference type="SAM" id="Phobius"/>
    </source>
</evidence>
<dbReference type="SUPFAM" id="SSF58104">
    <property type="entry name" value="Methyl-accepting chemotaxis protein (MCP) signaling domain"/>
    <property type="match status" value="1"/>
</dbReference>
<accession>A0ABM7MTZ0</accession>
<comment type="similarity">
    <text evidence="2">Belongs to the methyl-accepting chemotaxis (MCP) protein family.</text>
</comment>
<dbReference type="PANTHER" id="PTHR43531:SF14">
    <property type="entry name" value="METHYL-ACCEPTING CHEMOTAXIS PROTEIN I-RELATED"/>
    <property type="match status" value="1"/>
</dbReference>
<proteinExistence type="inferred from homology"/>
<dbReference type="SMART" id="SM00283">
    <property type="entry name" value="MA"/>
    <property type="match status" value="1"/>
</dbReference>
<keyword evidence="4" id="KW-0812">Transmembrane</keyword>